<dbReference type="Proteomes" id="UP000183063">
    <property type="component" value="Unassembled WGS sequence"/>
</dbReference>
<reference evidence="2 4" key="1">
    <citation type="submission" date="2016-10" db="EMBL/GenBank/DDBJ databases">
        <authorList>
            <person name="Varghese N."/>
            <person name="Submissions S."/>
        </authorList>
    </citation>
    <scope>NUCLEOTIDE SEQUENCE [LARGE SCALE GENOMIC DNA]</scope>
    <source>
        <strain evidence="2 4">CGMCC 1.7071</strain>
    </source>
</reference>
<evidence type="ECO:0000313" key="1">
    <source>
        <dbReference type="EMBL" id="SEH79463.1"/>
    </source>
</evidence>
<evidence type="ECO:0000313" key="3">
    <source>
        <dbReference type="Proteomes" id="UP000183063"/>
    </source>
</evidence>
<evidence type="ECO:0000313" key="4">
    <source>
        <dbReference type="Proteomes" id="UP000198939"/>
    </source>
</evidence>
<dbReference type="EMBL" id="FOCV01000008">
    <property type="protein sequence ID" value="SEN84025.1"/>
    <property type="molecule type" value="Genomic_DNA"/>
</dbReference>
<dbReference type="EMBL" id="FNXB01000010">
    <property type="protein sequence ID" value="SEH79463.1"/>
    <property type="molecule type" value="Genomic_DNA"/>
</dbReference>
<sequence length="82" mass="9101">MVLPADQRAHYITRVTKLLTDQIRACNLPTETSTRIFGLLDQISESADALRNELNPYQSTAPARPSYGVDLYGGNVVPLRRA</sequence>
<proteinExistence type="predicted"/>
<dbReference type="STRING" id="501024.RTCCBAU85039_2404"/>
<dbReference type="AlphaFoldDB" id="A0A1H8JU42"/>
<gene>
    <name evidence="1" type="ORF">RTCCBAU85039_2404</name>
    <name evidence="2" type="ORF">SAMN05216228_100854</name>
</gene>
<keyword evidence="4" id="KW-1185">Reference proteome</keyword>
<reference evidence="3" key="3">
    <citation type="submission" date="2016-10" db="EMBL/GenBank/DDBJ databases">
        <authorList>
            <person name="Wibberg D."/>
        </authorList>
    </citation>
    <scope>NUCLEOTIDE SEQUENCE [LARGE SCALE GENOMIC DNA]</scope>
</reference>
<evidence type="ECO:0000313" key="2">
    <source>
        <dbReference type="EMBL" id="SEN84025.1"/>
    </source>
</evidence>
<organism evidence="1 3">
    <name type="scientific">Rhizobium tibeticum</name>
    <dbReference type="NCBI Taxonomy" id="501024"/>
    <lineage>
        <taxon>Bacteria</taxon>
        <taxon>Pseudomonadati</taxon>
        <taxon>Pseudomonadota</taxon>
        <taxon>Alphaproteobacteria</taxon>
        <taxon>Hyphomicrobiales</taxon>
        <taxon>Rhizobiaceae</taxon>
        <taxon>Rhizobium/Agrobacterium group</taxon>
        <taxon>Rhizobium</taxon>
    </lineage>
</organism>
<name>A0A1H8JU42_9HYPH</name>
<reference evidence="1" key="2">
    <citation type="submission" date="2016-10" db="EMBL/GenBank/DDBJ databases">
        <authorList>
            <person name="de Groot N.N."/>
        </authorList>
    </citation>
    <scope>NUCLEOTIDE SEQUENCE [LARGE SCALE GENOMIC DNA]</scope>
    <source>
        <strain evidence="1">CCBAU85039</strain>
    </source>
</reference>
<accession>A0A1H8JU42</accession>
<protein>
    <submittedName>
        <fullName evidence="1">Uncharacterized protein</fullName>
    </submittedName>
</protein>
<dbReference type="Proteomes" id="UP000198939">
    <property type="component" value="Unassembled WGS sequence"/>
</dbReference>